<evidence type="ECO:0000313" key="3">
    <source>
        <dbReference type="WBParaSite" id="ACRNAN_scaffold9925.g24162.t1"/>
    </source>
</evidence>
<organism evidence="2 3">
    <name type="scientific">Acrobeloides nanus</name>
    <dbReference type="NCBI Taxonomy" id="290746"/>
    <lineage>
        <taxon>Eukaryota</taxon>
        <taxon>Metazoa</taxon>
        <taxon>Ecdysozoa</taxon>
        <taxon>Nematoda</taxon>
        <taxon>Chromadorea</taxon>
        <taxon>Rhabditida</taxon>
        <taxon>Tylenchina</taxon>
        <taxon>Cephalobomorpha</taxon>
        <taxon>Cephaloboidea</taxon>
        <taxon>Cephalobidae</taxon>
        <taxon>Acrobeloides</taxon>
    </lineage>
</organism>
<evidence type="ECO:0000256" key="1">
    <source>
        <dbReference type="SAM" id="MobiDB-lite"/>
    </source>
</evidence>
<sequence length="92" mass="10553">MQQIMQVISQAPQSVQQELQEAIFQFILNIIQWGIQNLQQLGSNGLTALQSIEQGPNQQNVWWNSQTNGNQNGIGYRHKRNTNKKGKKHVRV</sequence>
<reference evidence="3" key="1">
    <citation type="submission" date="2022-11" db="UniProtKB">
        <authorList>
            <consortium name="WormBaseParasite"/>
        </authorList>
    </citation>
    <scope>IDENTIFICATION</scope>
</reference>
<dbReference type="AlphaFoldDB" id="A0A914EP38"/>
<keyword evidence="2" id="KW-1185">Reference proteome</keyword>
<dbReference type="Proteomes" id="UP000887540">
    <property type="component" value="Unplaced"/>
</dbReference>
<feature type="compositionally biased region" description="Basic residues" evidence="1">
    <location>
        <begin position="76"/>
        <end position="92"/>
    </location>
</feature>
<evidence type="ECO:0000313" key="2">
    <source>
        <dbReference type="Proteomes" id="UP000887540"/>
    </source>
</evidence>
<dbReference type="WBParaSite" id="ACRNAN_scaffold9925.g24162.t1">
    <property type="protein sequence ID" value="ACRNAN_scaffold9925.g24162.t1"/>
    <property type="gene ID" value="ACRNAN_scaffold9925.g24162"/>
</dbReference>
<feature type="region of interest" description="Disordered" evidence="1">
    <location>
        <begin position="69"/>
        <end position="92"/>
    </location>
</feature>
<protein>
    <submittedName>
        <fullName evidence="3">Uncharacterized protein</fullName>
    </submittedName>
</protein>
<accession>A0A914EP38</accession>
<name>A0A914EP38_9BILA</name>
<proteinExistence type="predicted"/>